<organism evidence="1">
    <name type="scientific">bioreactor metagenome</name>
    <dbReference type="NCBI Taxonomy" id="1076179"/>
    <lineage>
        <taxon>unclassified sequences</taxon>
        <taxon>metagenomes</taxon>
        <taxon>ecological metagenomes</taxon>
    </lineage>
</organism>
<evidence type="ECO:0000313" key="1">
    <source>
        <dbReference type="EMBL" id="MPN47557.1"/>
    </source>
</evidence>
<dbReference type="AlphaFoldDB" id="A0A645I878"/>
<sequence length="97" mass="11044">MHKKTAAVDMAQEFKTEPSSFRSALNKPGDIRHNKCAAGIFTYSEYRRKSGEMIIGDFRVRGAGQRKQRRLSDIGKADETDIRQHFQLESKLPFAAL</sequence>
<dbReference type="EMBL" id="VSSQ01109154">
    <property type="protein sequence ID" value="MPN47557.1"/>
    <property type="molecule type" value="Genomic_DNA"/>
</dbReference>
<proteinExistence type="predicted"/>
<reference evidence="1" key="1">
    <citation type="submission" date="2019-08" db="EMBL/GenBank/DDBJ databases">
        <authorList>
            <person name="Kucharzyk K."/>
            <person name="Murdoch R.W."/>
            <person name="Higgins S."/>
            <person name="Loffler F."/>
        </authorList>
    </citation>
    <scope>NUCLEOTIDE SEQUENCE</scope>
</reference>
<protein>
    <submittedName>
        <fullName evidence="1">Uncharacterized protein</fullName>
    </submittedName>
</protein>
<accession>A0A645I878</accession>
<comment type="caution">
    <text evidence="1">The sequence shown here is derived from an EMBL/GenBank/DDBJ whole genome shotgun (WGS) entry which is preliminary data.</text>
</comment>
<name>A0A645I878_9ZZZZ</name>
<gene>
    <name evidence="1" type="ORF">SDC9_195160</name>
</gene>